<dbReference type="PANTHER" id="PTHR46264">
    <property type="entry name" value="TYROSINE-TRNA LIGASE"/>
    <property type="match status" value="1"/>
</dbReference>
<dbReference type="Gene3D" id="1.10.240.10">
    <property type="entry name" value="Tyrosyl-Transfer RNA Synthetase"/>
    <property type="match status" value="1"/>
</dbReference>
<comment type="similarity">
    <text evidence="9">Belongs to the class-I aminoacyl-tRNA synthetase family.</text>
</comment>
<sequence>MNPMISGLSGGKMSSSEADSKIDLLDSHDTIKKKIAKSFCEEGNINQNGVLSFCKHIIFPILALQKNYNFVVERKEEHGGNIFINSYEELEEIFVQKLLHPGDLKTATVRCLDHILSPIRIHFSSPKCKSLNNLAYPPPSLSISVFL</sequence>
<evidence type="ECO:0000256" key="4">
    <source>
        <dbReference type="ARBA" id="ARBA00022840"/>
    </source>
</evidence>
<dbReference type="AlphaFoldDB" id="A0A6B2FWZ4"/>
<evidence type="ECO:0000256" key="1">
    <source>
        <dbReference type="ARBA" id="ARBA00013160"/>
    </source>
</evidence>
<evidence type="ECO:0000256" key="3">
    <source>
        <dbReference type="ARBA" id="ARBA00022741"/>
    </source>
</evidence>
<evidence type="ECO:0000256" key="8">
    <source>
        <dbReference type="ARBA" id="ARBA00048248"/>
    </source>
</evidence>
<dbReference type="FunFam" id="1.10.240.10:FF:000004">
    <property type="entry name" value="Tyrosine--tRNA ligase"/>
    <property type="match status" value="1"/>
</dbReference>
<keyword evidence="2 9" id="KW-0436">Ligase</keyword>
<protein>
    <recommendedName>
        <fullName evidence="1">tyrosine--tRNA ligase</fullName>
        <ecNumber evidence="1">6.1.1.1</ecNumber>
    </recommendedName>
    <alternativeName>
        <fullName evidence="7">Tyrosyl-tRNA synthetase</fullName>
    </alternativeName>
</protein>
<evidence type="ECO:0000256" key="2">
    <source>
        <dbReference type="ARBA" id="ARBA00022598"/>
    </source>
</evidence>
<evidence type="ECO:0000256" key="6">
    <source>
        <dbReference type="ARBA" id="ARBA00023146"/>
    </source>
</evidence>
<dbReference type="Pfam" id="PF00579">
    <property type="entry name" value="tRNA-synt_1b"/>
    <property type="match status" value="1"/>
</dbReference>
<evidence type="ECO:0000256" key="5">
    <source>
        <dbReference type="ARBA" id="ARBA00022917"/>
    </source>
</evidence>
<keyword evidence="4 9" id="KW-0067">ATP-binding</keyword>
<dbReference type="SUPFAM" id="SSF52374">
    <property type="entry name" value="Nucleotidylyl transferase"/>
    <property type="match status" value="1"/>
</dbReference>
<keyword evidence="3 9" id="KW-0547">Nucleotide-binding</keyword>
<dbReference type="InterPro" id="IPR050489">
    <property type="entry name" value="Tyr-tRNA_synthase"/>
</dbReference>
<evidence type="ECO:0000256" key="9">
    <source>
        <dbReference type="RuleBase" id="RU363036"/>
    </source>
</evidence>
<keyword evidence="5 9" id="KW-0648">Protein biosynthesis</keyword>
<dbReference type="EMBL" id="GHBR01000287">
    <property type="protein sequence ID" value="NDJ95867.1"/>
    <property type="molecule type" value="Transcribed_RNA"/>
</dbReference>
<dbReference type="GO" id="GO:0004831">
    <property type="term" value="F:tyrosine-tRNA ligase activity"/>
    <property type="evidence" value="ECO:0007669"/>
    <property type="project" value="UniProtKB-EC"/>
</dbReference>
<evidence type="ECO:0000313" key="10">
    <source>
        <dbReference type="EMBL" id="NDJ95867.1"/>
    </source>
</evidence>
<dbReference type="GO" id="GO:0006437">
    <property type="term" value="P:tyrosyl-tRNA aminoacylation"/>
    <property type="evidence" value="ECO:0007669"/>
    <property type="project" value="TreeGrafter"/>
</dbReference>
<dbReference type="GO" id="GO:0005524">
    <property type="term" value="F:ATP binding"/>
    <property type="evidence" value="ECO:0007669"/>
    <property type="project" value="UniProtKB-KW"/>
</dbReference>
<keyword evidence="6 9" id="KW-0030">Aminoacyl-tRNA synthetase</keyword>
<name>A0A6B2FWZ4_MYXSQ</name>
<dbReference type="InterPro" id="IPR002305">
    <property type="entry name" value="aa-tRNA-synth_Ic"/>
</dbReference>
<dbReference type="EC" id="6.1.1.1" evidence="1"/>
<dbReference type="GO" id="GO:0005737">
    <property type="term" value="C:cytoplasm"/>
    <property type="evidence" value="ECO:0007669"/>
    <property type="project" value="TreeGrafter"/>
</dbReference>
<accession>A0A6B2FWZ4</accession>
<comment type="catalytic activity">
    <reaction evidence="8">
        <text>tRNA(Tyr) + L-tyrosine + ATP = L-tyrosyl-tRNA(Tyr) + AMP + diphosphate + H(+)</text>
        <dbReference type="Rhea" id="RHEA:10220"/>
        <dbReference type="Rhea" id="RHEA-COMP:9706"/>
        <dbReference type="Rhea" id="RHEA-COMP:9707"/>
        <dbReference type="ChEBI" id="CHEBI:15378"/>
        <dbReference type="ChEBI" id="CHEBI:30616"/>
        <dbReference type="ChEBI" id="CHEBI:33019"/>
        <dbReference type="ChEBI" id="CHEBI:58315"/>
        <dbReference type="ChEBI" id="CHEBI:78442"/>
        <dbReference type="ChEBI" id="CHEBI:78536"/>
        <dbReference type="ChEBI" id="CHEBI:456215"/>
        <dbReference type="EC" id="6.1.1.1"/>
    </reaction>
</comment>
<evidence type="ECO:0000256" key="7">
    <source>
        <dbReference type="ARBA" id="ARBA00033323"/>
    </source>
</evidence>
<organism evidence="10">
    <name type="scientific">Myxobolus squamalis</name>
    <name type="common">Myxosporean</name>
    <dbReference type="NCBI Taxonomy" id="59785"/>
    <lineage>
        <taxon>Eukaryota</taxon>
        <taxon>Metazoa</taxon>
        <taxon>Cnidaria</taxon>
        <taxon>Myxozoa</taxon>
        <taxon>Myxosporea</taxon>
        <taxon>Bivalvulida</taxon>
        <taxon>Platysporina</taxon>
        <taxon>Myxobolidae</taxon>
        <taxon>Myxobolus</taxon>
    </lineage>
</organism>
<reference evidence="10" key="1">
    <citation type="submission" date="2018-11" db="EMBL/GenBank/DDBJ databases">
        <title>Myxobolus squamalis genome and transcriptome.</title>
        <authorList>
            <person name="Yahalomi D."/>
            <person name="Atkinson S.D."/>
            <person name="Neuhof M."/>
            <person name="Chang E.S."/>
            <person name="Philippe H."/>
            <person name="Cartwright P."/>
            <person name="Bartholomew J.L."/>
            <person name="Huchon D."/>
        </authorList>
    </citation>
    <scope>NUCLEOTIDE SEQUENCE</scope>
    <source>
        <strain evidence="10">71B08</strain>
        <tissue evidence="10">Whole</tissue>
    </source>
</reference>
<proteinExistence type="inferred from homology"/>
<dbReference type="PANTHER" id="PTHR46264:SF4">
    <property type="entry name" value="TYROSINE--TRNA LIGASE, CYTOPLASMIC"/>
    <property type="match status" value="1"/>
</dbReference>